<comment type="function">
    <text evidence="4">Catalyzes the transfer of a formyl group from 10-formyltetrahydrofolate to 5-phospho-ribosyl-glycinamide (GAR), producing 5-phospho-ribosyl-N-formylglycinamide (FGAR) and tetrahydrofolate.</text>
</comment>
<dbReference type="PANTHER" id="PTHR43369">
    <property type="entry name" value="PHOSPHORIBOSYLGLYCINAMIDE FORMYLTRANSFERASE"/>
    <property type="match status" value="1"/>
</dbReference>
<dbReference type="InterPro" id="IPR002376">
    <property type="entry name" value="Formyl_transf_N"/>
</dbReference>
<comment type="catalytic activity">
    <reaction evidence="4">
        <text>N(1)-(5-phospho-beta-D-ribosyl)glycinamide + (6R)-10-formyltetrahydrofolate = N(2)-formyl-N(1)-(5-phospho-beta-D-ribosyl)glycinamide + (6S)-5,6,7,8-tetrahydrofolate + H(+)</text>
        <dbReference type="Rhea" id="RHEA:15053"/>
        <dbReference type="ChEBI" id="CHEBI:15378"/>
        <dbReference type="ChEBI" id="CHEBI:57453"/>
        <dbReference type="ChEBI" id="CHEBI:143788"/>
        <dbReference type="ChEBI" id="CHEBI:147286"/>
        <dbReference type="ChEBI" id="CHEBI:195366"/>
        <dbReference type="EC" id="2.1.2.2"/>
    </reaction>
</comment>
<feature type="active site" description="Proton donor" evidence="4">
    <location>
        <position position="123"/>
    </location>
</feature>
<evidence type="ECO:0000256" key="1">
    <source>
        <dbReference type="ARBA" id="ARBA00005054"/>
    </source>
</evidence>
<comment type="similarity">
    <text evidence="4">Belongs to the GART family.</text>
</comment>
<dbReference type="Proteomes" id="UP000242642">
    <property type="component" value="Unassembled WGS sequence"/>
</dbReference>
<keyword evidence="7" id="KW-1185">Reference proteome</keyword>
<sequence>MTAQPNALKRIVVLISGSGTNLKTIIENCKPTALETISQPIDAEVVAVFSNQAQAGGLQFARDANIPTQVILTKDYPDREAFDKKLAAQILQYKPDLVVLAGYMLILTADFVHTFTGKLINIHPSLLPKYPGLNTHKRAIENGDTEHGTSIHFVDSGLDSGPVILQAKVPIFPGDDEIMLIERVKYQEHQIYPLVIKWFIDGRLLLKDKVAYLDGKALDELGYAS</sequence>
<dbReference type="GO" id="GO:0005829">
    <property type="term" value="C:cytosol"/>
    <property type="evidence" value="ECO:0007669"/>
    <property type="project" value="TreeGrafter"/>
</dbReference>
<dbReference type="SUPFAM" id="SSF53328">
    <property type="entry name" value="Formyltransferase"/>
    <property type="match status" value="1"/>
</dbReference>
<dbReference type="CDD" id="cd08645">
    <property type="entry name" value="FMT_core_GART"/>
    <property type="match status" value="1"/>
</dbReference>
<dbReference type="EC" id="2.1.2.2" evidence="4"/>
<protein>
    <recommendedName>
        <fullName evidence="4">Phosphoribosylglycinamide formyltransferase</fullName>
        <ecNumber evidence="4">2.1.2.2</ecNumber>
    </recommendedName>
    <alternativeName>
        <fullName evidence="4">5'-phosphoribosylglycinamide transformylase</fullName>
    </alternativeName>
    <alternativeName>
        <fullName evidence="4">GAR transformylase</fullName>
        <shortName evidence="4">GART</shortName>
    </alternativeName>
</protein>
<dbReference type="PANTHER" id="PTHR43369:SF2">
    <property type="entry name" value="PHOSPHORIBOSYLGLYCINAMIDE FORMYLTRANSFERASE"/>
    <property type="match status" value="1"/>
</dbReference>
<keyword evidence="3 4" id="KW-0658">Purine biosynthesis</keyword>
<dbReference type="Gene3D" id="3.40.50.170">
    <property type="entry name" value="Formyl transferase, N-terminal domain"/>
    <property type="match status" value="1"/>
</dbReference>
<feature type="site" description="Raises pKa of active site His" evidence="4">
    <location>
        <position position="159"/>
    </location>
</feature>
<dbReference type="RefSeq" id="WP_093321044.1">
    <property type="nucleotide sequence ID" value="NZ_FOHV01000022.1"/>
</dbReference>
<dbReference type="GO" id="GO:0004644">
    <property type="term" value="F:phosphoribosylglycinamide formyltransferase activity"/>
    <property type="evidence" value="ECO:0007669"/>
    <property type="project" value="UniProtKB-UniRule"/>
</dbReference>
<comment type="caution">
    <text evidence="4">Lacks conserved residue(s) required for the propagation of feature annotation.</text>
</comment>
<evidence type="ECO:0000256" key="2">
    <source>
        <dbReference type="ARBA" id="ARBA00022679"/>
    </source>
</evidence>
<feature type="binding site" evidence="4">
    <location>
        <position position="79"/>
    </location>
    <ligand>
        <name>(6R)-10-formyltetrahydrofolate</name>
        <dbReference type="ChEBI" id="CHEBI:195366"/>
    </ligand>
</feature>
<dbReference type="OrthoDB" id="9806170at2"/>
<proteinExistence type="inferred from homology"/>
<feature type="domain" description="Formyl transferase N-terminal" evidence="5">
    <location>
        <begin position="9"/>
        <end position="196"/>
    </location>
</feature>
<name>A0A1I0E2R6_9GAMM</name>
<feature type="binding site" evidence="4">
    <location>
        <begin position="19"/>
        <end position="21"/>
    </location>
    <ligand>
        <name>N(1)-(5-phospho-beta-D-ribosyl)glycinamide</name>
        <dbReference type="ChEBI" id="CHEBI:143788"/>
    </ligand>
</feature>
<reference evidence="7" key="1">
    <citation type="submission" date="2016-10" db="EMBL/GenBank/DDBJ databases">
        <authorList>
            <person name="Varghese N."/>
            <person name="Submissions S."/>
        </authorList>
    </citation>
    <scope>NUCLEOTIDE SEQUENCE [LARGE SCALE GENOMIC DNA]</scope>
    <source>
        <strain evidence="7">DSM 18579</strain>
    </source>
</reference>
<evidence type="ECO:0000256" key="4">
    <source>
        <dbReference type="HAMAP-Rule" id="MF_01930"/>
    </source>
</evidence>
<feature type="binding site" evidence="4">
    <location>
        <position position="121"/>
    </location>
    <ligand>
        <name>(6R)-10-formyltetrahydrofolate</name>
        <dbReference type="ChEBI" id="CHEBI:195366"/>
    </ligand>
</feature>
<dbReference type="AlphaFoldDB" id="A0A1I0E2R6"/>
<dbReference type="UniPathway" id="UPA00074">
    <property type="reaction ID" value="UER00126"/>
</dbReference>
<comment type="pathway">
    <text evidence="1 4">Purine metabolism; IMP biosynthesis via de novo pathway; N(2)-formyl-N(1)-(5-phospho-D-ribosyl)glycinamide from N(1)-(5-phospho-D-ribosyl)glycinamide (10-formyl THF route): step 1/1.</text>
</comment>
<evidence type="ECO:0000259" key="5">
    <source>
        <dbReference type="Pfam" id="PF00551"/>
    </source>
</evidence>
<dbReference type="Pfam" id="PF00551">
    <property type="entry name" value="Formyl_trans_N"/>
    <property type="match status" value="1"/>
</dbReference>
<dbReference type="STRING" id="1123402.SAMN02583745_02233"/>
<evidence type="ECO:0000313" key="6">
    <source>
        <dbReference type="EMBL" id="SET39388.1"/>
    </source>
</evidence>
<gene>
    <name evidence="4" type="primary">purN</name>
    <name evidence="6" type="ORF">SAMN02583745_02233</name>
</gene>
<accession>A0A1I0E2R6</accession>
<dbReference type="HAMAP" id="MF_01930">
    <property type="entry name" value="PurN"/>
    <property type="match status" value="1"/>
</dbReference>
<dbReference type="InterPro" id="IPR004607">
    <property type="entry name" value="GART"/>
</dbReference>
<dbReference type="GO" id="GO:0006189">
    <property type="term" value="P:'de novo' IMP biosynthetic process"/>
    <property type="evidence" value="ECO:0007669"/>
    <property type="project" value="UniProtKB-UniRule"/>
</dbReference>
<dbReference type="EMBL" id="FOHV01000022">
    <property type="protein sequence ID" value="SET39388.1"/>
    <property type="molecule type" value="Genomic_DNA"/>
</dbReference>
<keyword evidence="2 4" id="KW-0808">Transferase</keyword>
<organism evidence="6 7">
    <name type="scientific">Thorsellia anophelis DSM 18579</name>
    <dbReference type="NCBI Taxonomy" id="1123402"/>
    <lineage>
        <taxon>Bacteria</taxon>
        <taxon>Pseudomonadati</taxon>
        <taxon>Pseudomonadota</taxon>
        <taxon>Gammaproteobacteria</taxon>
        <taxon>Enterobacterales</taxon>
        <taxon>Thorselliaceae</taxon>
        <taxon>Thorsellia</taxon>
    </lineage>
</organism>
<evidence type="ECO:0000256" key="3">
    <source>
        <dbReference type="ARBA" id="ARBA00022755"/>
    </source>
</evidence>
<dbReference type="NCBIfam" id="TIGR00639">
    <property type="entry name" value="PurN"/>
    <property type="match status" value="1"/>
</dbReference>
<dbReference type="InterPro" id="IPR036477">
    <property type="entry name" value="Formyl_transf_N_sf"/>
</dbReference>
<evidence type="ECO:0000313" key="7">
    <source>
        <dbReference type="Proteomes" id="UP000242642"/>
    </source>
</evidence>